<gene>
    <name evidence="9" type="primary">tpiA</name>
    <name evidence="11" type="ORF">SAMN05660710_02970</name>
</gene>
<dbReference type="GO" id="GO:0019563">
    <property type="term" value="P:glycerol catabolic process"/>
    <property type="evidence" value="ECO:0007669"/>
    <property type="project" value="TreeGrafter"/>
</dbReference>
<evidence type="ECO:0000313" key="11">
    <source>
        <dbReference type="EMBL" id="SCY83277.1"/>
    </source>
</evidence>
<dbReference type="PANTHER" id="PTHR21139">
    <property type="entry name" value="TRIOSEPHOSPHATE ISOMERASE"/>
    <property type="match status" value="1"/>
</dbReference>
<dbReference type="NCBIfam" id="TIGR00419">
    <property type="entry name" value="tim"/>
    <property type="match status" value="1"/>
</dbReference>
<evidence type="ECO:0000256" key="1">
    <source>
        <dbReference type="ARBA" id="ARBA00000148"/>
    </source>
</evidence>
<dbReference type="GO" id="GO:0005829">
    <property type="term" value="C:cytosol"/>
    <property type="evidence" value="ECO:0007669"/>
    <property type="project" value="TreeGrafter"/>
</dbReference>
<dbReference type="Proteomes" id="UP000199502">
    <property type="component" value="Unassembled WGS sequence"/>
</dbReference>
<proteinExistence type="inferred from homology"/>
<evidence type="ECO:0000256" key="3">
    <source>
        <dbReference type="ARBA" id="ARBA00004939"/>
    </source>
</evidence>
<evidence type="ECO:0000256" key="6">
    <source>
        <dbReference type="ARBA" id="ARBA00022490"/>
    </source>
</evidence>
<evidence type="ECO:0000256" key="8">
    <source>
        <dbReference type="ARBA" id="ARBA00023235"/>
    </source>
</evidence>
<evidence type="ECO:0000256" key="9">
    <source>
        <dbReference type="HAMAP-Rule" id="MF_00147"/>
    </source>
</evidence>
<dbReference type="GO" id="GO:0004807">
    <property type="term" value="F:triose-phosphate isomerase activity"/>
    <property type="evidence" value="ECO:0007669"/>
    <property type="project" value="UniProtKB-UniRule"/>
</dbReference>
<comment type="pathway">
    <text evidence="2 9 10">Carbohydrate degradation; glycolysis; D-glyceraldehyde 3-phosphate from glycerone phosphate: step 1/1.</text>
</comment>
<dbReference type="CDD" id="cd00311">
    <property type="entry name" value="TIM"/>
    <property type="match status" value="1"/>
</dbReference>
<dbReference type="GO" id="GO:0006094">
    <property type="term" value="P:gluconeogenesis"/>
    <property type="evidence" value="ECO:0007669"/>
    <property type="project" value="UniProtKB-UniRule"/>
</dbReference>
<dbReference type="EMBL" id="FMVT01000011">
    <property type="protein sequence ID" value="SCY83277.1"/>
    <property type="molecule type" value="Genomic_DNA"/>
</dbReference>
<comment type="similarity">
    <text evidence="4 9 10">Belongs to the triosephosphate isomerase family.</text>
</comment>
<dbReference type="SUPFAM" id="SSF51351">
    <property type="entry name" value="Triosephosphate isomerase (TIM)"/>
    <property type="match status" value="1"/>
</dbReference>
<comment type="subunit">
    <text evidence="9 10">Homodimer.</text>
</comment>
<dbReference type="UniPathway" id="UPA01066"/>
<dbReference type="InterPro" id="IPR000652">
    <property type="entry name" value="Triosephosphate_isomerase"/>
</dbReference>
<dbReference type="EC" id="5.3.1.1" evidence="9 10"/>
<dbReference type="InterPro" id="IPR020861">
    <property type="entry name" value="Triosephosphate_isomerase_AS"/>
</dbReference>
<keyword evidence="12" id="KW-1185">Reference proteome</keyword>
<dbReference type="InterPro" id="IPR022896">
    <property type="entry name" value="TrioseP_Isoase_bac/euk"/>
</dbReference>
<keyword evidence="7 9" id="KW-0324">Glycolysis</keyword>
<keyword evidence="8 9" id="KW-0413">Isomerase</keyword>
<dbReference type="GO" id="GO:0006096">
    <property type="term" value="P:glycolytic process"/>
    <property type="evidence" value="ECO:0007669"/>
    <property type="project" value="UniProtKB-UniRule"/>
</dbReference>
<feature type="binding site" evidence="9">
    <location>
        <begin position="10"/>
        <end position="12"/>
    </location>
    <ligand>
        <name>substrate</name>
    </ligand>
</feature>
<dbReference type="UniPathway" id="UPA00138"/>
<organism evidence="11 12">
    <name type="scientific">Paracoccus tibetensis</name>
    <dbReference type="NCBI Taxonomy" id="336292"/>
    <lineage>
        <taxon>Bacteria</taxon>
        <taxon>Pseudomonadati</taxon>
        <taxon>Pseudomonadota</taxon>
        <taxon>Alphaproteobacteria</taxon>
        <taxon>Rhodobacterales</taxon>
        <taxon>Paracoccaceae</taxon>
        <taxon>Paracoccus</taxon>
    </lineage>
</organism>
<comment type="catalytic activity">
    <reaction evidence="1">
        <text>L-erythrulose 1-phosphate = D-erythrulose 4-phosphate</text>
        <dbReference type="Rhea" id="RHEA:49588"/>
        <dbReference type="ChEBI" id="CHEBI:58002"/>
        <dbReference type="ChEBI" id="CHEBI:90796"/>
        <dbReference type="EC" id="5.3.1.33"/>
    </reaction>
</comment>
<dbReference type="Pfam" id="PF00121">
    <property type="entry name" value="TIM"/>
    <property type="match status" value="1"/>
</dbReference>
<evidence type="ECO:0000256" key="10">
    <source>
        <dbReference type="RuleBase" id="RU363013"/>
    </source>
</evidence>
<comment type="function">
    <text evidence="9">Involved in the gluconeogenesis. Catalyzes stereospecifically the conversion of dihydroxyacetone phosphate (DHAP) to D-glyceraldehyde-3-phosphate (G3P).</text>
</comment>
<dbReference type="HAMAP" id="MF_00147_B">
    <property type="entry name" value="TIM_B"/>
    <property type="match status" value="1"/>
</dbReference>
<evidence type="ECO:0000256" key="2">
    <source>
        <dbReference type="ARBA" id="ARBA00004680"/>
    </source>
</evidence>
<feature type="binding site" evidence="9">
    <location>
        <begin position="228"/>
        <end position="229"/>
    </location>
    <ligand>
        <name>substrate</name>
    </ligand>
</feature>
<feature type="active site" description="Proton acceptor" evidence="9">
    <location>
        <position position="163"/>
    </location>
</feature>
<dbReference type="OrthoDB" id="9809429at2"/>
<feature type="binding site" evidence="9">
    <location>
        <position position="169"/>
    </location>
    <ligand>
        <name>substrate</name>
    </ligand>
</feature>
<feature type="active site" description="Electrophile" evidence="9">
    <location>
        <position position="93"/>
    </location>
</feature>
<dbReference type="STRING" id="336292.SAMN05660710_02970"/>
<name>A0A1G5J4U5_9RHOB</name>
<feature type="binding site" evidence="9">
    <location>
        <position position="207"/>
    </location>
    <ligand>
        <name>substrate</name>
    </ligand>
</feature>
<comment type="catalytic activity">
    <reaction evidence="9 10">
        <text>D-glyceraldehyde 3-phosphate = dihydroxyacetone phosphate</text>
        <dbReference type="Rhea" id="RHEA:18585"/>
        <dbReference type="ChEBI" id="CHEBI:57642"/>
        <dbReference type="ChEBI" id="CHEBI:59776"/>
        <dbReference type="EC" id="5.3.1.1"/>
    </reaction>
</comment>
<dbReference type="PANTHER" id="PTHR21139:SF42">
    <property type="entry name" value="TRIOSEPHOSPHATE ISOMERASE"/>
    <property type="match status" value="1"/>
</dbReference>
<evidence type="ECO:0000256" key="4">
    <source>
        <dbReference type="ARBA" id="ARBA00007422"/>
    </source>
</evidence>
<dbReference type="FunFam" id="3.20.20.70:FF:000016">
    <property type="entry name" value="Triosephosphate isomerase"/>
    <property type="match status" value="1"/>
</dbReference>
<dbReference type="InterPro" id="IPR013785">
    <property type="entry name" value="Aldolase_TIM"/>
</dbReference>
<reference evidence="11 12" key="1">
    <citation type="submission" date="2016-10" db="EMBL/GenBank/DDBJ databases">
        <authorList>
            <person name="de Groot N.N."/>
        </authorList>
    </citation>
    <scope>NUCLEOTIDE SEQUENCE [LARGE SCALE GENOMIC DNA]</scope>
    <source>
        <strain evidence="11 12">CGMCC 1.8925</strain>
    </source>
</reference>
<evidence type="ECO:0000313" key="12">
    <source>
        <dbReference type="Proteomes" id="UP000199502"/>
    </source>
</evidence>
<dbReference type="PROSITE" id="PS51440">
    <property type="entry name" value="TIM_2"/>
    <property type="match status" value="1"/>
</dbReference>
<dbReference type="UniPathway" id="UPA00109">
    <property type="reaction ID" value="UER00189"/>
</dbReference>
<evidence type="ECO:0000256" key="5">
    <source>
        <dbReference type="ARBA" id="ARBA00022432"/>
    </source>
</evidence>
<dbReference type="AlphaFoldDB" id="A0A1G5J4U5"/>
<comment type="pathway">
    <text evidence="9 10">Carbohydrate biosynthesis; gluconeogenesis.</text>
</comment>
<comment type="subcellular location">
    <subcellularLocation>
        <location evidence="9 10">Cytoplasm</location>
    </subcellularLocation>
</comment>
<sequence>MAPRKLAAGNWKMNGTLASLAEIDALLADQPAPGCEVLICPPALLIHPLAQRAEGRILVGGQDCHPAASGAHTGDLAAEQLRDAGASHVILGHSERRADHGETSPQVAAKAEAAHRARLVAVICLGETEAQRDAGETLEIIAAQLRDSLPQGATAANTVIAYEPVWAIGTGRTPTNDQIAEVHALLREKLVAALADGAEMRLLYGGSVKPANAAEIFAIADVDGALVGGASLKAADFGPIVAALSAA</sequence>
<protein>
    <recommendedName>
        <fullName evidence="9 10">Triosephosphate isomerase</fullName>
        <shortName evidence="9">TIM</shortName>
        <shortName evidence="9">TPI</shortName>
        <ecNumber evidence="9 10">5.3.1.1</ecNumber>
    </recommendedName>
    <alternativeName>
        <fullName evidence="9">Triose-phosphate isomerase</fullName>
    </alternativeName>
</protein>
<dbReference type="Gene3D" id="3.20.20.70">
    <property type="entry name" value="Aldolase class I"/>
    <property type="match status" value="1"/>
</dbReference>
<evidence type="ECO:0000256" key="7">
    <source>
        <dbReference type="ARBA" id="ARBA00023152"/>
    </source>
</evidence>
<accession>A0A1G5J4U5</accession>
<keyword evidence="6 9" id="KW-0963">Cytoplasm</keyword>
<dbReference type="InterPro" id="IPR035990">
    <property type="entry name" value="TIM_sf"/>
</dbReference>
<keyword evidence="5 9" id="KW-0312">Gluconeogenesis</keyword>
<dbReference type="RefSeq" id="WP_090746628.1">
    <property type="nucleotide sequence ID" value="NZ_FMVT01000011.1"/>
</dbReference>
<comment type="pathway">
    <text evidence="3">Carbohydrate metabolism; erythritol degradation.</text>
</comment>
<dbReference type="GO" id="GO:0046166">
    <property type="term" value="P:glyceraldehyde-3-phosphate biosynthetic process"/>
    <property type="evidence" value="ECO:0007669"/>
    <property type="project" value="TreeGrafter"/>
</dbReference>
<dbReference type="PROSITE" id="PS00171">
    <property type="entry name" value="TIM_1"/>
    <property type="match status" value="1"/>
</dbReference>